<evidence type="ECO:0000313" key="7">
    <source>
        <dbReference type="Proteomes" id="UP001162164"/>
    </source>
</evidence>
<evidence type="ECO:0000256" key="2">
    <source>
        <dbReference type="ARBA" id="ARBA00022833"/>
    </source>
</evidence>
<dbReference type="InterPro" id="IPR013083">
    <property type="entry name" value="Znf_RING/FYVE/PHD"/>
</dbReference>
<dbReference type="PANTHER" id="PTHR12429">
    <property type="entry name" value="NEURALIZED"/>
    <property type="match status" value="1"/>
</dbReference>
<accession>A0ABQ9K5A2</accession>
<protein>
    <recommendedName>
        <fullName evidence="8">Neuralized</fullName>
    </recommendedName>
</protein>
<dbReference type="Gene3D" id="2.60.120.920">
    <property type="match status" value="2"/>
</dbReference>
<evidence type="ECO:0008006" key="8">
    <source>
        <dbReference type="Google" id="ProtNLM"/>
    </source>
</evidence>
<evidence type="ECO:0000256" key="1">
    <source>
        <dbReference type="ARBA" id="ARBA00022771"/>
    </source>
</evidence>
<proteinExistence type="predicted"/>
<feature type="domain" description="NHR" evidence="5">
    <location>
        <begin position="268"/>
        <end position="424"/>
    </location>
</feature>
<feature type="domain" description="RING-type" evidence="4">
    <location>
        <begin position="588"/>
        <end position="629"/>
    </location>
</feature>
<keyword evidence="1 3" id="KW-0479">Metal-binding</keyword>
<keyword evidence="1 3" id="KW-0863">Zinc-finger</keyword>
<keyword evidence="7" id="KW-1185">Reference proteome</keyword>
<dbReference type="EMBL" id="JAPWTJ010000028">
    <property type="protein sequence ID" value="KAJ8984695.1"/>
    <property type="molecule type" value="Genomic_DNA"/>
</dbReference>
<dbReference type="InterPro" id="IPR006573">
    <property type="entry name" value="NHR_dom"/>
</dbReference>
<sequence length="641" mass="70562">MGIQDNKACRCKTSDKKGDTLFSPLKDKMKVLKKIKRRMGLASRSSSNGGGTNNLPPLLFHNVHGENIRISRDGTVAKRVESFCKGIAFSSRPVKVNEKVCIKFLEISNNWSGVIRFGFTYNDPTSLRYGLPKYACPDLTNKPGYWAKALPERFCSQGTILFYYVTSTGDKRAYSSAAWKQEAPLWCLIDVYGNSTAIEFVDIRHQLNNTSSTRYSMATSCGNAPPRMDPVERITYPMQQLGIQSSRENEELSLPLLRYQSSQINYQAMSLHRTRGRNVRFLGGNRSVAFRTDSEFCQGYVFTARPLQIGERIVVQLLGTEPMFQGCLGLGLTSCDPSTLTQSDLPDDSNFLLDRPEYWVLSKDFARNLNKGDEISFCISSNGEVQISRNGGAPLVVIHVDQTLRLWAFFDIYGSTQRIRVLSSPGPVSPTRNPDRRIITTPTASESINSINSQSEMRRNSAMQQSNSRLCCVAPADIQVQPSANGGTVLSVILPPAHASIIGASSQHQNSVGHPSQHIGYPGHSNHTAAPVSPIIAPVPTGSSLPTGTLMSTCSSNYVEPISDSSSYSTPLSWAEHNGAAPTVGAECTICYENHIDAVLYMCGHMCMCYECALQQWRGKGGGHCPLCRAVIRDVIRTYKS</sequence>
<dbReference type="InterPro" id="IPR043136">
    <property type="entry name" value="B30.2/SPRY_sf"/>
</dbReference>
<dbReference type="SMART" id="SM00184">
    <property type="entry name" value="RING"/>
    <property type="match status" value="1"/>
</dbReference>
<evidence type="ECO:0000259" key="5">
    <source>
        <dbReference type="PROSITE" id="PS51065"/>
    </source>
</evidence>
<dbReference type="InterPro" id="IPR037962">
    <property type="entry name" value="Neuralized"/>
</dbReference>
<gene>
    <name evidence="6" type="ORF">NQ317_004954</name>
</gene>
<dbReference type="SUPFAM" id="SSF57850">
    <property type="entry name" value="RING/U-box"/>
    <property type="match status" value="1"/>
</dbReference>
<dbReference type="Gene3D" id="3.30.40.10">
    <property type="entry name" value="Zinc/RING finger domain, C3HC4 (zinc finger)"/>
    <property type="match status" value="1"/>
</dbReference>
<dbReference type="PROSITE" id="PS51065">
    <property type="entry name" value="NHR"/>
    <property type="match status" value="2"/>
</dbReference>
<name>A0ABQ9K5A2_9CUCU</name>
<dbReference type="PANTHER" id="PTHR12429:SF6">
    <property type="entry name" value="PROTEIN NEURALIZED"/>
    <property type="match status" value="1"/>
</dbReference>
<evidence type="ECO:0000259" key="4">
    <source>
        <dbReference type="PROSITE" id="PS50089"/>
    </source>
</evidence>
<dbReference type="Pfam" id="PF07177">
    <property type="entry name" value="Neuralized"/>
    <property type="match status" value="2"/>
</dbReference>
<keyword evidence="2" id="KW-0862">Zinc</keyword>
<dbReference type="InterPro" id="IPR001841">
    <property type="entry name" value="Znf_RING"/>
</dbReference>
<dbReference type="PROSITE" id="PS50089">
    <property type="entry name" value="ZF_RING_2"/>
    <property type="match status" value="1"/>
</dbReference>
<dbReference type="SMART" id="SM00588">
    <property type="entry name" value="NEUZ"/>
    <property type="match status" value="2"/>
</dbReference>
<dbReference type="Proteomes" id="UP001162164">
    <property type="component" value="Unassembled WGS sequence"/>
</dbReference>
<organism evidence="6 7">
    <name type="scientific">Molorchus minor</name>
    <dbReference type="NCBI Taxonomy" id="1323400"/>
    <lineage>
        <taxon>Eukaryota</taxon>
        <taxon>Metazoa</taxon>
        <taxon>Ecdysozoa</taxon>
        <taxon>Arthropoda</taxon>
        <taxon>Hexapoda</taxon>
        <taxon>Insecta</taxon>
        <taxon>Pterygota</taxon>
        <taxon>Neoptera</taxon>
        <taxon>Endopterygota</taxon>
        <taxon>Coleoptera</taxon>
        <taxon>Polyphaga</taxon>
        <taxon>Cucujiformia</taxon>
        <taxon>Chrysomeloidea</taxon>
        <taxon>Cerambycidae</taxon>
        <taxon>Lamiinae</taxon>
        <taxon>Monochamini</taxon>
        <taxon>Molorchus</taxon>
    </lineage>
</organism>
<dbReference type="CDD" id="cd16647">
    <property type="entry name" value="mRING-HC-C3HC5_NEU1"/>
    <property type="match status" value="1"/>
</dbReference>
<comment type="caution">
    <text evidence="6">The sequence shown here is derived from an EMBL/GenBank/DDBJ whole genome shotgun (WGS) entry which is preliminary data.</text>
</comment>
<evidence type="ECO:0000256" key="3">
    <source>
        <dbReference type="PROSITE-ProRule" id="PRU00175"/>
    </source>
</evidence>
<feature type="domain" description="NHR" evidence="5">
    <location>
        <begin position="57"/>
        <end position="203"/>
    </location>
</feature>
<dbReference type="Pfam" id="PF13920">
    <property type="entry name" value="zf-C3HC4_3"/>
    <property type="match status" value="1"/>
</dbReference>
<evidence type="ECO:0000313" key="6">
    <source>
        <dbReference type="EMBL" id="KAJ8984695.1"/>
    </source>
</evidence>
<reference evidence="6" key="1">
    <citation type="journal article" date="2023" name="Insect Mol. Biol.">
        <title>Genome sequencing provides insights into the evolution of gene families encoding plant cell wall-degrading enzymes in longhorned beetles.</title>
        <authorList>
            <person name="Shin N.R."/>
            <person name="Okamura Y."/>
            <person name="Kirsch R."/>
            <person name="Pauchet Y."/>
        </authorList>
    </citation>
    <scope>NUCLEOTIDE SEQUENCE</scope>
    <source>
        <strain evidence="6">MMC_N1</strain>
    </source>
</reference>